<feature type="domain" description="HTH tetR-type" evidence="5">
    <location>
        <begin position="32"/>
        <end position="92"/>
    </location>
</feature>
<dbReference type="PANTHER" id="PTHR30055">
    <property type="entry name" value="HTH-TYPE TRANSCRIPTIONAL REGULATOR RUTR"/>
    <property type="match status" value="1"/>
</dbReference>
<evidence type="ECO:0000313" key="7">
    <source>
        <dbReference type="Proteomes" id="UP000886602"/>
    </source>
</evidence>
<evidence type="ECO:0000256" key="3">
    <source>
        <dbReference type="ARBA" id="ARBA00023163"/>
    </source>
</evidence>
<gene>
    <name evidence="6" type="ORF">IPJ48_02615</name>
</gene>
<keyword evidence="2 4" id="KW-0238">DNA-binding</keyword>
<dbReference type="FunFam" id="1.10.10.60:FF:000141">
    <property type="entry name" value="TetR family transcriptional regulator"/>
    <property type="match status" value="1"/>
</dbReference>
<evidence type="ECO:0000313" key="6">
    <source>
        <dbReference type="EMBL" id="MBK7422065.1"/>
    </source>
</evidence>
<evidence type="ECO:0000259" key="5">
    <source>
        <dbReference type="PROSITE" id="PS50977"/>
    </source>
</evidence>
<dbReference type="InterPro" id="IPR011075">
    <property type="entry name" value="TetR_C"/>
</dbReference>
<dbReference type="Pfam" id="PF00440">
    <property type="entry name" value="TetR_N"/>
    <property type="match status" value="1"/>
</dbReference>
<dbReference type="AlphaFoldDB" id="A0A9D7F4P7"/>
<dbReference type="PROSITE" id="PS50977">
    <property type="entry name" value="HTH_TETR_2"/>
    <property type="match status" value="1"/>
</dbReference>
<evidence type="ECO:0000256" key="4">
    <source>
        <dbReference type="PROSITE-ProRule" id="PRU00335"/>
    </source>
</evidence>
<dbReference type="GO" id="GO:0003700">
    <property type="term" value="F:DNA-binding transcription factor activity"/>
    <property type="evidence" value="ECO:0007669"/>
    <property type="project" value="TreeGrafter"/>
</dbReference>
<dbReference type="Gene3D" id="1.10.10.60">
    <property type="entry name" value="Homeodomain-like"/>
    <property type="match status" value="1"/>
</dbReference>
<keyword evidence="3" id="KW-0804">Transcription</keyword>
<dbReference type="InterPro" id="IPR009057">
    <property type="entry name" value="Homeodomain-like_sf"/>
</dbReference>
<sequence length="230" mass="25455">MTGQSLLFSDEPPVTSPVALAGTRTPRRRRKDARPSELTAAALELFVDKGFTATRLDDVAARAGVSKGTLYLYFDSKEALFKAVIEEGIVPLLATAELQLAGHSGSSVDLLRKLLFGWWEHIGGTRLAGVPKLIISESRNFPELAQYYHDKVIVRGRALLRSALQRGIASGEFRKLDPETAIDVIIAPLLMLVIWRFSLCFCGREIDPETYLGTHFDLLVHGLRPQKGIR</sequence>
<dbReference type="InterPro" id="IPR036271">
    <property type="entry name" value="Tet_transcr_reg_TetR-rel_C_sf"/>
</dbReference>
<dbReference type="PRINTS" id="PR00455">
    <property type="entry name" value="HTHTETR"/>
</dbReference>
<dbReference type="InterPro" id="IPR001647">
    <property type="entry name" value="HTH_TetR"/>
</dbReference>
<dbReference type="PANTHER" id="PTHR30055:SF223">
    <property type="entry name" value="HTH-TYPE TRANSCRIPTIONAL REGULATOR UIDR"/>
    <property type="match status" value="1"/>
</dbReference>
<evidence type="ECO:0000256" key="2">
    <source>
        <dbReference type="ARBA" id="ARBA00023125"/>
    </source>
</evidence>
<dbReference type="Proteomes" id="UP000886602">
    <property type="component" value="Unassembled WGS sequence"/>
</dbReference>
<dbReference type="GO" id="GO:0000976">
    <property type="term" value="F:transcription cis-regulatory region binding"/>
    <property type="evidence" value="ECO:0007669"/>
    <property type="project" value="TreeGrafter"/>
</dbReference>
<dbReference type="Pfam" id="PF16859">
    <property type="entry name" value="TetR_C_11"/>
    <property type="match status" value="1"/>
</dbReference>
<organism evidence="6 7">
    <name type="scientific">Candidatus Propionivibrio dominans</name>
    <dbReference type="NCBI Taxonomy" id="2954373"/>
    <lineage>
        <taxon>Bacteria</taxon>
        <taxon>Pseudomonadati</taxon>
        <taxon>Pseudomonadota</taxon>
        <taxon>Betaproteobacteria</taxon>
        <taxon>Rhodocyclales</taxon>
        <taxon>Rhodocyclaceae</taxon>
        <taxon>Propionivibrio</taxon>
    </lineage>
</organism>
<keyword evidence="1" id="KW-0805">Transcription regulation</keyword>
<dbReference type="InterPro" id="IPR050109">
    <property type="entry name" value="HTH-type_TetR-like_transc_reg"/>
</dbReference>
<accession>A0A9D7F4P7</accession>
<dbReference type="EMBL" id="JADJNC010000004">
    <property type="protein sequence ID" value="MBK7422065.1"/>
    <property type="molecule type" value="Genomic_DNA"/>
</dbReference>
<proteinExistence type="predicted"/>
<protein>
    <submittedName>
        <fullName evidence="6">TetR/AcrR family transcriptional regulator</fullName>
    </submittedName>
</protein>
<dbReference type="Gene3D" id="1.10.357.10">
    <property type="entry name" value="Tetracycline Repressor, domain 2"/>
    <property type="match status" value="1"/>
</dbReference>
<reference evidence="6" key="1">
    <citation type="submission" date="2020-10" db="EMBL/GenBank/DDBJ databases">
        <title>Connecting structure to function with the recovery of over 1000 high-quality activated sludge metagenome-assembled genomes encoding full-length rRNA genes using long-read sequencing.</title>
        <authorList>
            <person name="Singleton C.M."/>
            <person name="Petriglieri F."/>
            <person name="Kristensen J.M."/>
            <person name="Kirkegaard R.H."/>
            <person name="Michaelsen T.Y."/>
            <person name="Andersen M.H."/>
            <person name="Karst S.M."/>
            <person name="Dueholm M.S."/>
            <person name="Nielsen P.H."/>
            <person name="Albertsen M."/>
        </authorList>
    </citation>
    <scope>NUCLEOTIDE SEQUENCE</scope>
    <source>
        <strain evidence="6">EsbW_18-Q3-R4-48_MAXAC.044</strain>
    </source>
</reference>
<feature type="DNA-binding region" description="H-T-H motif" evidence="4">
    <location>
        <begin position="55"/>
        <end position="74"/>
    </location>
</feature>
<comment type="caution">
    <text evidence="6">The sequence shown here is derived from an EMBL/GenBank/DDBJ whole genome shotgun (WGS) entry which is preliminary data.</text>
</comment>
<dbReference type="SUPFAM" id="SSF48498">
    <property type="entry name" value="Tetracyclin repressor-like, C-terminal domain"/>
    <property type="match status" value="1"/>
</dbReference>
<dbReference type="SUPFAM" id="SSF46689">
    <property type="entry name" value="Homeodomain-like"/>
    <property type="match status" value="1"/>
</dbReference>
<name>A0A9D7F4P7_9RHOO</name>
<evidence type="ECO:0000256" key="1">
    <source>
        <dbReference type="ARBA" id="ARBA00023015"/>
    </source>
</evidence>